<protein>
    <recommendedName>
        <fullName evidence="10">t-SNARE coiled-coil homology domain-containing protein</fullName>
    </recommendedName>
</protein>
<keyword evidence="5" id="KW-0653">Protein transport</keyword>
<dbReference type="EMBL" id="JBJKFK010007493">
    <property type="protein sequence ID" value="KAL3307389.1"/>
    <property type="molecule type" value="Genomic_DNA"/>
</dbReference>
<evidence type="ECO:0000256" key="4">
    <source>
        <dbReference type="ARBA" id="ARBA00022692"/>
    </source>
</evidence>
<dbReference type="Proteomes" id="UP001626550">
    <property type="component" value="Unassembled WGS sequence"/>
</dbReference>
<keyword evidence="7" id="KW-0175">Coiled coil</keyword>
<evidence type="ECO:0000256" key="9">
    <source>
        <dbReference type="SAM" id="Phobius"/>
    </source>
</evidence>
<dbReference type="InterPro" id="IPR000727">
    <property type="entry name" value="T_SNARE_dom"/>
</dbReference>
<dbReference type="PANTHER" id="PTHR15959:SF0">
    <property type="entry name" value="SYNTAXIN-18"/>
    <property type="match status" value="1"/>
</dbReference>
<sequence length="163" mass="18631">VDREKQRILASSGLSSSAVLLEKYQMPALRNRARKAVAQDEQERKEREALSVDELSPEEAILLEQENQHMWATLNDEEHAFKTVATSIHEIERLNSLLSGHLHEQFTVAQTIDDNIGHANDSIKLGNDSIRSAMSNRSVTRFWIIFTILVLTVSLIFLDWYND</sequence>
<dbReference type="AlphaFoldDB" id="A0ABD2PJN9"/>
<comment type="similarity">
    <text evidence="2">Belongs to the syntaxin family.</text>
</comment>
<comment type="subcellular location">
    <subcellularLocation>
        <location evidence="1">Membrane</location>
        <topology evidence="1">Single-pass type IV membrane protein</topology>
    </subcellularLocation>
</comment>
<evidence type="ECO:0000313" key="12">
    <source>
        <dbReference type="Proteomes" id="UP001626550"/>
    </source>
</evidence>
<feature type="non-terminal residue" evidence="11">
    <location>
        <position position="1"/>
    </location>
</feature>
<keyword evidence="3" id="KW-0813">Transport</keyword>
<evidence type="ECO:0000256" key="8">
    <source>
        <dbReference type="ARBA" id="ARBA00023136"/>
    </source>
</evidence>
<keyword evidence="8 9" id="KW-0472">Membrane</keyword>
<proteinExistence type="inferred from homology"/>
<feature type="domain" description="T-SNARE coiled-coil homology" evidence="10">
    <location>
        <begin position="71"/>
        <end position="133"/>
    </location>
</feature>
<evidence type="ECO:0000256" key="7">
    <source>
        <dbReference type="ARBA" id="ARBA00023054"/>
    </source>
</evidence>
<evidence type="ECO:0000313" key="11">
    <source>
        <dbReference type="EMBL" id="KAL3307389.1"/>
    </source>
</evidence>
<gene>
    <name evidence="11" type="ORF">Ciccas_014098</name>
</gene>
<organism evidence="11 12">
    <name type="scientific">Cichlidogyrus casuarinus</name>
    <dbReference type="NCBI Taxonomy" id="1844966"/>
    <lineage>
        <taxon>Eukaryota</taxon>
        <taxon>Metazoa</taxon>
        <taxon>Spiralia</taxon>
        <taxon>Lophotrochozoa</taxon>
        <taxon>Platyhelminthes</taxon>
        <taxon>Monogenea</taxon>
        <taxon>Monopisthocotylea</taxon>
        <taxon>Dactylogyridea</taxon>
        <taxon>Ancyrocephalidae</taxon>
        <taxon>Cichlidogyrus</taxon>
    </lineage>
</organism>
<keyword evidence="6 9" id="KW-1133">Transmembrane helix</keyword>
<keyword evidence="12" id="KW-1185">Reference proteome</keyword>
<accession>A0ABD2PJN9</accession>
<evidence type="ECO:0000259" key="10">
    <source>
        <dbReference type="PROSITE" id="PS50192"/>
    </source>
</evidence>
<reference evidence="11 12" key="1">
    <citation type="submission" date="2024-11" db="EMBL/GenBank/DDBJ databases">
        <title>Adaptive evolution of stress response genes in parasites aligns with host niche diversity.</title>
        <authorList>
            <person name="Hahn C."/>
            <person name="Resl P."/>
        </authorList>
    </citation>
    <scope>NUCLEOTIDE SEQUENCE [LARGE SCALE GENOMIC DNA]</scope>
    <source>
        <strain evidence="11">EGGRZ-B1_66</strain>
        <tissue evidence="11">Body</tissue>
    </source>
</reference>
<comment type="caution">
    <text evidence="11">The sequence shown here is derived from an EMBL/GenBank/DDBJ whole genome shotgun (WGS) entry which is preliminary data.</text>
</comment>
<evidence type="ECO:0000256" key="1">
    <source>
        <dbReference type="ARBA" id="ARBA00004211"/>
    </source>
</evidence>
<evidence type="ECO:0000256" key="6">
    <source>
        <dbReference type="ARBA" id="ARBA00022989"/>
    </source>
</evidence>
<dbReference type="Gene3D" id="1.20.5.110">
    <property type="match status" value="1"/>
</dbReference>
<dbReference type="PANTHER" id="PTHR15959">
    <property type="entry name" value="SYNTAXIN-18"/>
    <property type="match status" value="1"/>
</dbReference>
<dbReference type="GO" id="GO:0015031">
    <property type="term" value="P:protein transport"/>
    <property type="evidence" value="ECO:0007669"/>
    <property type="project" value="UniProtKB-KW"/>
</dbReference>
<keyword evidence="4 9" id="KW-0812">Transmembrane</keyword>
<evidence type="ECO:0000256" key="2">
    <source>
        <dbReference type="ARBA" id="ARBA00009063"/>
    </source>
</evidence>
<evidence type="ECO:0000256" key="3">
    <source>
        <dbReference type="ARBA" id="ARBA00022448"/>
    </source>
</evidence>
<feature type="transmembrane region" description="Helical" evidence="9">
    <location>
        <begin position="142"/>
        <end position="161"/>
    </location>
</feature>
<name>A0ABD2PJN9_9PLAT</name>
<dbReference type="GO" id="GO:0016020">
    <property type="term" value="C:membrane"/>
    <property type="evidence" value="ECO:0007669"/>
    <property type="project" value="UniProtKB-SubCell"/>
</dbReference>
<dbReference type="PROSITE" id="PS50192">
    <property type="entry name" value="T_SNARE"/>
    <property type="match status" value="1"/>
</dbReference>
<evidence type="ECO:0000256" key="5">
    <source>
        <dbReference type="ARBA" id="ARBA00022927"/>
    </source>
</evidence>